<dbReference type="EMBL" id="JANBOI010001623">
    <property type="protein sequence ID" value="KAJ1726330.1"/>
    <property type="molecule type" value="Genomic_DNA"/>
</dbReference>
<dbReference type="AlphaFoldDB" id="A0A9W7Y7Y5"/>
<organism evidence="2 3">
    <name type="scientific">Coemansia biformis</name>
    <dbReference type="NCBI Taxonomy" id="1286918"/>
    <lineage>
        <taxon>Eukaryota</taxon>
        <taxon>Fungi</taxon>
        <taxon>Fungi incertae sedis</taxon>
        <taxon>Zoopagomycota</taxon>
        <taxon>Kickxellomycotina</taxon>
        <taxon>Kickxellomycetes</taxon>
        <taxon>Kickxellales</taxon>
        <taxon>Kickxellaceae</taxon>
        <taxon>Coemansia</taxon>
    </lineage>
</organism>
<protein>
    <submittedName>
        <fullName evidence="2">Rap1 GTPase-GDP dissociation stimulator 1</fullName>
    </submittedName>
</protein>
<dbReference type="InterPro" id="IPR011989">
    <property type="entry name" value="ARM-like"/>
</dbReference>
<dbReference type="PANTHER" id="PTHR10957">
    <property type="entry name" value="RAP1 GTPASE-GDP DISSOCIATION STIMULATOR 1"/>
    <property type="match status" value="1"/>
</dbReference>
<evidence type="ECO:0000313" key="3">
    <source>
        <dbReference type="Proteomes" id="UP001143981"/>
    </source>
</evidence>
<keyword evidence="3" id="KW-1185">Reference proteome</keyword>
<dbReference type="OrthoDB" id="26149at2759"/>
<dbReference type="InterPro" id="IPR040144">
    <property type="entry name" value="RAP1GDS1"/>
</dbReference>
<dbReference type="SUPFAM" id="SSF48371">
    <property type="entry name" value="ARM repeat"/>
    <property type="match status" value="1"/>
</dbReference>
<dbReference type="GO" id="GO:0005085">
    <property type="term" value="F:guanyl-nucleotide exchange factor activity"/>
    <property type="evidence" value="ECO:0007669"/>
    <property type="project" value="InterPro"/>
</dbReference>
<dbReference type="Proteomes" id="UP001143981">
    <property type="component" value="Unassembled WGS sequence"/>
</dbReference>
<evidence type="ECO:0000256" key="1">
    <source>
        <dbReference type="SAM" id="MobiDB-lite"/>
    </source>
</evidence>
<evidence type="ECO:0000313" key="2">
    <source>
        <dbReference type="EMBL" id="KAJ1726330.1"/>
    </source>
</evidence>
<name>A0A9W7Y7Y5_9FUNG</name>
<dbReference type="InterPro" id="IPR016024">
    <property type="entry name" value="ARM-type_fold"/>
</dbReference>
<reference evidence="2" key="1">
    <citation type="submission" date="2022-07" db="EMBL/GenBank/DDBJ databases">
        <title>Phylogenomic reconstructions and comparative analyses of Kickxellomycotina fungi.</title>
        <authorList>
            <person name="Reynolds N.K."/>
            <person name="Stajich J.E."/>
            <person name="Barry K."/>
            <person name="Grigoriev I.V."/>
            <person name="Crous P."/>
            <person name="Smith M.E."/>
        </authorList>
    </citation>
    <scope>NUCLEOTIDE SEQUENCE</scope>
    <source>
        <strain evidence="2">BCRC 34381</strain>
    </source>
</reference>
<dbReference type="Gene3D" id="1.25.10.10">
    <property type="entry name" value="Leucine-rich Repeat Variant"/>
    <property type="match status" value="1"/>
</dbReference>
<gene>
    <name evidence="2" type="primary">RAP1GDS1</name>
    <name evidence="2" type="ORF">LPJ61_005261</name>
</gene>
<proteinExistence type="predicted"/>
<accession>A0A9W7Y7Y5</accession>
<comment type="caution">
    <text evidence="2">The sequence shown here is derived from an EMBL/GenBank/DDBJ whole genome shotgun (WGS) entry which is preliminary data.</text>
</comment>
<sequence>MLLLFAILEHFLDNNSGNIESEANDSDGEKQADDEQAGEPDVAAAPQPPNRPMPQSANRQADAVTQMIVGISGEDDALEVMYANSDLMQRLLGILEAEDGGTPQRDALAAAAALCLGNLARTDAHCVQLVGEHPSLVRRLIHGWFARREAGVHVRHAVSGLLKNLCLPAANKQHLADMGLPVVAAANIDTAVVPIQANAIGILRHLATGAPAAATVAQMMQPLATTAAGGECAMQALLRIVKGTDIDGIRCEGTRLVAGVAKKIYLRRGASAAAESALLDKAQQTMEDKALDIVTPLIRLVLLDGQRHPLLQQESLVTLTVLAASQTVALKTTAYGGAPSYAHAIIAMLDPARSAPLAIPPAAAEDGSEESNESDRRGFGDALHALLRQEDAVWPQSTLQAKSLVNQLLATADDCADTAGLEVLHTKLAPLAT</sequence>
<feature type="region of interest" description="Disordered" evidence="1">
    <location>
        <begin position="16"/>
        <end position="61"/>
    </location>
</feature>